<dbReference type="InterPro" id="IPR000352">
    <property type="entry name" value="Pep_chain_release_fac_I"/>
</dbReference>
<dbReference type="EMBL" id="KU501233">
    <property type="protein sequence ID" value="AMK98481.1"/>
    <property type="molecule type" value="Genomic_DNA"/>
</dbReference>
<evidence type="ECO:0000256" key="1">
    <source>
        <dbReference type="ARBA" id="ARBA00010835"/>
    </source>
</evidence>
<keyword evidence="4" id="KW-0732">Signal</keyword>
<feature type="region of interest" description="Disordered" evidence="3">
    <location>
        <begin position="336"/>
        <end position="355"/>
    </location>
</feature>
<dbReference type="NCBIfam" id="TIGR00019">
    <property type="entry name" value="prfA"/>
    <property type="match status" value="1"/>
</dbReference>
<evidence type="ECO:0000256" key="3">
    <source>
        <dbReference type="SAM" id="MobiDB-lite"/>
    </source>
</evidence>
<dbReference type="Pfam" id="PF00472">
    <property type="entry name" value="RF-1"/>
    <property type="match status" value="1"/>
</dbReference>
<dbReference type="InterPro" id="IPR050057">
    <property type="entry name" value="Prokaryotic/Mito_RF"/>
</dbReference>
<accession>A0A140ECK3</accession>
<dbReference type="FunFam" id="3.30.160.20:FF:000004">
    <property type="entry name" value="Peptide chain release factor 1"/>
    <property type="match status" value="1"/>
</dbReference>
<comment type="similarity">
    <text evidence="1">Belongs to the prokaryotic/mitochondrial release factor family.</text>
</comment>
<dbReference type="SUPFAM" id="SSF75620">
    <property type="entry name" value="Release factor"/>
    <property type="match status" value="1"/>
</dbReference>
<sequence>MMRIITSIVLSVLWLALPAQSFLPPTLLFHIPSMAWVPARGRSLAMALDPFVQSKLDSIKRTYHELTERLGDPDVIANPNSLMQVNQERMKIEEVVLSYQKWQKLGEDMVGAKQLFNEAGNDVELKEMARAEIKDLEAQQGEIEARLVVLMLPQDPLDDRNVMLEIRAGTGGSEAGLFAGNLVDVYTRYATAQGWRVRVIEDSRNDEGGYKNAVLEIQGDKVYSKLKFEAGVHRVQRVPATETQGRVHTSTATVAIMPEVDDVQVQIDAKDIEMHTARSGGSGGQNVNKVETAVDLLHKPTGIRIFCTQERSQLKNKELAMQLLRSRLFEMEQEKQRESIAGQRRSQIGSGGRSEKIRTYNWKDSRCTDHRLGQNFPLQTFLDGNLEGITNQCLLQEQQEKLAEMQTQMAGV</sequence>
<dbReference type="SMART" id="SM00937">
    <property type="entry name" value="PCRF"/>
    <property type="match status" value="1"/>
</dbReference>
<feature type="chain" id="PRO_5007302192" evidence="4">
    <location>
        <begin position="22"/>
        <end position="412"/>
    </location>
</feature>
<reference evidence="6" key="1">
    <citation type="journal article" date="2016" name="Genome Biol. Evol.">
        <title>A comparative analysis of mitochondrial genomes in eustigmatophyte algae.</title>
        <authorList>
            <person name="Sevcikova T."/>
            <person name="Klimes V."/>
            <person name="Zbrankova V."/>
            <person name="Strnad H."/>
            <person name="Hroudova M."/>
            <person name="Vlcek C."/>
            <person name="Elias M."/>
        </authorList>
    </citation>
    <scope>NUCLEOTIDE SEQUENCE</scope>
    <source>
        <strain evidence="6">MarTras21</strain>
    </source>
</reference>
<evidence type="ECO:0000313" key="6">
    <source>
        <dbReference type="EMBL" id="AMK98481.1"/>
    </source>
</evidence>
<evidence type="ECO:0000259" key="5">
    <source>
        <dbReference type="PROSITE" id="PS00745"/>
    </source>
</evidence>
<dbReference type="Gene3D" id="3.30.70.1660">
    <property type="match status" value="1"/>
</dbReference>
<name>A0A140ECK3_9STRA</name>
<dbReference type="InterPro" id="IPR005139">
    <property type="entry name" value="PCRF"/>
</dbReference>
<dbReference type="PROSITE" id="PS00745">
    <property type="entry name" value="RF_PROK_I"/>
    <property type="match status" value="1"/>
</dbReference>
<evidence type="ECO:0000256" key="2">
    <source>
        <dbReference type="ARBA" id="ARBA00022917"/>
    </source>
</evidence>
<feature type="domain" description="Prokaryotic-type class I peptide chain release factors" evidence="5">
    <location>
        <begin position="278"/>
        <end position="294"/>
    </location>
</feature>
<dbReference type="Pfam" id="PF03462">
    <property type="entry name" value="PCRF"/>
    <property type="match status" value="1"/>
</dbReference>
<dbReference type="Gene3D" id="6.10.140.1950">
    <property type="match status" value="1"/>
</dbReference>
<dbReference type="AlphaFoldDB" id="A0A140ECK3"/>
<dbReference type="NCBIfam" id="NF001859">
    <property type="entry name" value="PRK00591.1"/>
    <property type="match status" value="1"/>
</dbReference>
<protein>
    <submittedName>
        <fullName evidence="6">Plastid peptide chain release factor 1</fullName>
    </submittedName>
</protein>
<dbReference type="HAMAP" id="MF_00093">
    <property type="entry name" value="Rel_fac_1"/>
    <property type="match status" value="1"/>
</dbReference>
<proteinExistence type="inferred from homology"/>
<dbReference type="PANTHER" id="PTHR43804">
    <property type="entry name" value="LD18447P"/>
    <property type="match status" value="1"/>
</dbReference>
<dbReference type="GO" id="GO:0016149">
    <property type="term" value="F:translation release factor activity, codon specific"/>
    <property type="evidence" value="ECO:0007669"/>
    <property type="project" value="InterPro"/>
</dbReference>
<feature type="signal peptide" evidence="4">
    <location>
        <begin position="1"/>
        <end position="21"/>
    </location>
</feature>
<organism evidence="6">
    <name type="scientific">Monodopsis sp. MarTras21</name>
    <dbReference type="NCBI Taxonomy" id="1745953"/>
    <lineage>
        <taxon>Eukaryota</taxon>
        <taxon>Sar</taxon>
        <taxon>Stramenopiles</taxon>
        <taxon>Ochrophyta</taxon>
        <taxon>Eustigmatophyceae</taxon>
        <taxon>Eustigmatales</taxon>
        <taxon>Monodopsidaceae</taxon>
        <taxon>Monodopsis</taxon>
    </lineage>
</organism>
<dbReference type="FunFam" id="3.30.70.1660:FF:000002">
    <property type="entry name" value="Peptide chain release factor 1"/>
    <property type="match status" value="1"/>
</dbReference>
<dbReference type="GO" id="GO:0005737">
    <property type="term" value="C:cytoplasm"/>
    <property type="evidence" value="ECO:0007669"/>
    <property type="project" value="UniProtKB-ARBA"/>
</dbReference>
<dbReference type="InterPro" id="IPR045853">
    <property type="entry name" value="Pep_chain_release_fac_I_sf"/>
</dbReference>
<keyword evidence="2" id="KW-0648">Protein biosynthesis</keyword>
<dbReference type="PANTHER" id="PTHR43804:SF8">
    <property type="entry name" value="PEPTIDE CHAIN RELEASE FACTOR APG3, CHLOROPLASTIC"/>
    <property type="match status" value="1"/>
</dbReference>
<evidence type="ECO:0000256" key="4">
    <source>
        <dbReference type="SAM" id="SignalP"/>
    </source>
</evidence>
<dbReference type="InterPro" id="IPR004373">
    <property type="entry name" value="RF-1"/>
</dbReference>
<dbReference type="Gene3D" id="3.30.160.20">
    <property type="match status" value="1"/>
</dbReference>